<gene>
    <name evidence="3" type="ORF">SAMN04489717_0675</name>
</gene>
<feature type="region of interest" description="Disordered" evidence="1">
    <location>
        <begin position="31"/>
        <end position="50"/>
    </location>
</feature>
<dbReference type="Proteomes" id="UP000198983">
    <property type="component" value="Chromosome I"/>
</dbReference>
<evidence type="ECO:0000259" key="2">
    <source>
        <dbReference type="Pfam" id="PF18029"/>
    </source>
</evidence>
<dbReference type="Gene3D" id="3.10.180.10">
    <property type="entry name" value="2,3-Dihydroxybiphenyl 1,2-Dioxygenase, domain 1"/>
    <property type="match status" value="1"/>
</dbReference>
<name>A0A1H1M5Q6_9ACTN</name>
<feature type="compositionally biased region" description="Pro residues" evidence="1">
    <location>
        <begin position="32"/>
        <end position="41"/>
    </location>
</feature>
<dbReference type="EMBL" id="LT629732">
    <property type="protein sequence ID" value="SDR81735.1"/>
    <property type="molecule type" value="Genomic_DNA"/>
</dbReference>
<proteinExistence type="predicted"/>
<evidence type="ECO:0000313" key="4">
    <source>
        <dbReference type="Proteomes" id="UP000198983"/>
    </source>
</evidence>
<dbReference type="InterPro" id="IPR041581">
    <property type="entry name" value="Glyoxalase_6"/>
</dbReference>
<evidence type="ECO:0000256" key="1">
    <source>
        <dbReference type="SAM" id="MobiDB-lite"/>
    </source>
</evidence>
<organism evidence="3 4">
    <name type="scientific">Actinopolymorpha singaporensis</name>
    <dbReference type="NCBI Taxonomy" id="117157"/>
    <lineage>
        <taxon>Bacteria</taxon>
        <taxon>Bacillati</taxon>
        <taxon>Actinomycetota</taxon>
        <taxon>Actinomycetes</taxon>
        <taxon>Propionibacteriales</taxon>
        <taxon>Actinopolymorphaceae</taxon>
        <taxon>Actinopolymorpha</taxon>
    </lineage>
</organism>
<reference evidence="3 4" key="1">
    <citation type="submission" date="2016-10" db="EMBL/GenBank/DDBJ databases">
        <authorList>
            <person name="de Groot N.N."/>
        </authorList>
    </citation>
    <scope>NUCLEOTIDE SEQUENCE [LARGE SCALE GENOMIC DNA]</scope>
    <source>
        <strain evidence="3 4">DSM 22024</strain>
    </source>
</reference>
<dbReference type="PANTHER" id="PTHR35908">
    <property type="entry name" value="HYPOTHETICAL FUSION PROTEIN"/>
    <property type="match status" value="1"/>
</dbReference>
<dbReference type="Pfam" id="PF18029">
    <property type="entry name" value="Glyoxalase_6"/>
    <property type="match status" value="1"/>
</dbReference>
<dbReference type="STRING" id="117157.SAMN04489717_0675"/>
<sequence>MAYDIHLVFDCRDVDKVSRFWLTALEGYNYPGSPPDQPAGSPPEGFDSWEAWADANGIPEDQRHTMRTIVDTQGNRPDIFFIAVPEGKVVKNRLHLDIKASKGLPADQVRARQDAEVERLVLAGAKVVARPAAGAVVMQDVEGNEFCIT</sequence>
<protein>
    <recommendedName>
        <fullName evidence="2">Glyoxalase-like domain-containing protein</fullName>
    </recommendedName>
</protein>
<dbReference type="AlphaFoldDB" id="A0A1H1M5Q6"/>
<dbReference type="PANTHER" id="PTHR35908:SF1">
    <property type="entry name" value="CONSERVED PROTEIN"/>
    <property type="match status" value="1"/>
</dbReference>
<dbReference type="OrthoDB" id="3823476at2"/>
<feature type="domain" description="Glyoxalase-like" evidence="2">
    <location>
        <begin position="7"/>
        <end position="149"/>
    </location>
</feature>
<dbReference type="SUPFAM" id="SSF54593">
    <property type="entry name" value="Glyoxalase/Bleomycin resistance protein/Dihydroxybiphenyl dioxygenase"/>
    <property type="match status" value="1"/>
</dbReference>
<accession>A0A1H1M5Q6</accession>
<keyword evidence="4" id="KW-1185">Reference proteome</keyword>
<dbReference type="RefSeq" id="WP_092650456.1">
    <property type="nucleotide sequence ID" value="NZ_LT629732.1"/>
</dbReference>
<dbReference type="InterPro" id="IPR029068">
    <property type="entry name" value="Glyas_Bleomycin-R_OHBP_Dase"/>
</dbReference>
<evidence type="ECO:0000313" key="3">
    <source>
        <dbReference type="EMBL" id="SDR81735.1"/>
    </source>
</evidence>